<sequence length="508" mass="55275">MEYNNQNTPAGPKRSWLDSPLSPLRCCAPKEYGDDEEAFGHGGNERGISMVFDQPLPIQQPTFPTHPIPQPDTTFSRHSTPWFTNPSRTSRSSSLTFLTRPRPSTARPSISAPTNFRRVTEPLPARRASFRPLELSIYLPSGRLSPLPDFDSFAIDNDSRVRPPPAALLRRATTDGETFRVRRKPVSTYTFDLRALEGGAGDTAGFEDNGPGPTLQDAPRRSEDLPARTRDAVPQRPSAERPSTDRAFSPPLTHRPTPSSSTLPPRLRSPSPLTSATRARSTTTGTPARLPSLRRSLTLTTSSSSDRGAPDPIESAIRELNTIVEERRRSALRRSAAPTSPTHVPAVAPGLKLRARGETLSDIGSAFSVAREEGRARFVRDEEEGRASWEDMPEAPTMRARLAGWLRRSMSVSMSGPPTPGPATPGPGHEGGRAPSPPMPGLTRSATPTTVGSEGSSVRSSSEGTRATTVGSPVSPYEGRVRVHWWSWAGFGRAVFALIPFEYTRLMP</sequence>
<feature type="region of interest" description="Disordered" evidence="1">
    <location>
        <begin position="411"/>
        <end position="474"/>
    </location>
</feature>
<evidence type="ECO:0000313" key="3">
    <source>
        <dbReference type="Proteomes" id="UP000799640"/>
    </source>
</evidence>
<dbReference type="AlphaFoldDB" id="A0A6G1I178"/>
<evidence type="ECO:0000256" key="1">
    <source>
        <dbReference type="SAM" id="MobiDB-lite"/>
    </source>
</evidence>
<reference evidence="2" key="1">
    <citation type="journal article" date="2020" name="Stud. Mycol.">
        <title>101 Dothideomycetes genomes: a test case for predicting lifestyles and emergence of pathogens.</title>
        <authorList>
            <person name="Haridas S."/>
            <person name="Albert R."/>
            <person name="Binder M."/>
            <person name="Bloem J."/>
            <person name="Labutti K."/>
            <person name="Salamov A."/>
            <person name="Andreopoulos B."/>
            <person name="Baker S."/>
            <person name="Barry K."/>
            <person name="Bills G."/>
            <person name="Bluhm B."/>
            <person name="Cannon C."/>
            <person name="Castanera R."/>
            <person name="Culley D."/>
            <person name="Daum C."/>
            <person name="Ezra D."/>
            <person name="Gonzalez J."/>
            <person name="Henrissat B."/>
            <person name="Kuo A."/>
            <person name="Liang C."/>
            <person name="Lipzen A."/>
            <person name="Lutzoni F."/>
            <person name="Magnuson J."/>
            <person name="Mondo S."/>
            <person name="Nolan M."/>
            <person name="Ohm R."/>
            <person name="Pangilinan J."/>
            <person name="Park H.-J."/>
            <person name="Ramirez L."/>
            <person name="Alfaro M."/>
            <person name="Sun H."/>
            <person name="Tritt A."/>
            <person name="Yoshinaga Y."/>
            <person name="Zwiers L.-H."/>
            <person name="Turgeon B."/>
            <person name="Goodwin S."/>
            <person name="Spatafora J."/>
            <person name="Crous P."/>
            <person name="Grigoriev I."/>
        </authorList>
    </citation>
    <scope>NUCLEOTIDE SEQUENCE</scope>
    <source>
        <strain evidence="2">CBS 262.69</strain>
    </source>
</reference>
<evidence type="ECO:0000313" key="2">
    <source>
        <dbReference type="EMBL" id="KAF2401931.1"/>
    </source>
</evidence>
<accession>A0A6G1I178</accession>
<dbReference type="OrthoDB" id="3595619at2759"/>
<gene>
    <name evidence="2" type="ORF">EJ06DRAFT_520846</name>
</gene>
<feature type="compositionally biased region" description="Low complexity" evidence="1">
    <location>
        <begin position="449"/>
        <end position="466"/>
    </location>
</feature>
<dbReference type="Proteomes" id="UP000799640">
    <property type="component" value="Unassembled WGS sequence"/>
</dbReference>
<feature type="compositionally biased region" description="Basic and acidic residues" evidence="1">
    <location>
        <begin position="218"/>
        <end position="244"/>
    </location>
</feature>
<feature type="region of interest" description="Disordered" evidence="1">
    <location>
        <begin position="200"/>
        <end position="312"/>
    </location>
</feature>
<keyword evidence="3" id="KW-1185">Reference proteome</keyword>
<feature type="region of interest" description="Disordered" evidence="1">
    <location>
        <begin position="1"/>
        <end position="22"/>
    </location>
</feature>
<proteinExistence type="predicted"/>
<feature type="region of interest" description="Disordered" evidence="1">
    <location>
        <begin position="77"/>
        <end position="112"/>
    </location>
</feature>
<feature type="compositionally biased region" description="Low complexity" evidence="1">
    <location>
        <begin position="249"/>
        <end position="305"/>
    </location>
</feature>
<dbReference type="EMBL" id="ML996692">
    <property type="protein sequence ID" value="KAF2401931.1"/>
    <property type="molecule type" value="Genomic_DNA"/>
</dbReference>
<feature type="compositionally biased region" description="Low complexity" evidence="1">
    <location>
        <begin position="83"/>
        <end position="102"/>
    </location>
</feature>
<protein>
    <submittedName>
        <fullName evidence="2">Uncharacterized protein</fullName>
    </submittedName>
</protein>
<name>A0A6G1I178_9PEZI</name>
<organism evidence="2 3">
    <name type="scientific">Trichodelitschia bisporula</name>
    <dbReference type="NCBI Taxonomy" id="703511"/>
    <lineage>
        <taxon>Eukaryota</taxon>
        <taxon>Fungi</taxon>
        <taxon>Dikarya</taxon>
        <taxon>Ascomycota</taxon>
        <taxon>Pezizomycotina</taxon>
        <taxon>Dothideomycetes</taxon>
        <taxon>Dothideomycetes incertae sedis</taxon>
        <taxon>Phaeotrichales</taxon>
        <taxon>Phaeotrichaceae</taxon>
        <taxon>Trichodelitschia</taxon>
    </lineage>
</organism>